<dbReference type="Proteomes" id="UP001221757">
    <property type="component" value="Unassembled WGS sequence"/>
</dbReference>
<accession>A0AAD7GJD8</accession>
<keyword evidence="1" id="KW-0472">Membrane</keyword>
<dbReference type="PANTHER" id="PTHR12224:SF0">
    <property type="entry name" value="BETA-1,4-MANNOSYL-GLYCOPROTEIN 4-BETA-N-ACETYLGLUCOSAMINYLTRANSFERASE"/>
    <property type="match status" value="1"/>
</dbReference>
<evidence type="ECO:0000313" key="2">
    <source>
        <dbReference type="EMBL" id="KAJ7690727.1"/>
    </source>
</evidence>
<dbReference type="Pfam" id="PF04724">
    <property type="entry name" value="Glyco_transf_17"/>
    <property type="match status" value="1"/>
</dbReference>
<dbReference type="AlphaFoldDB" id="A0AAD7GJD8"/>
<comment type="caution">
    <text evidence="2">The sequence shown here is derived from an EMBL/GenBank/DDBJ whole genome shotgun (WGS) entry which is preliminary data.</text>
</comment>
<keyword evidence="1" id="KW-0812">Transmembrane</keyword>
<dbReference type="EMBL" id="JARKIE010000063">
    <property type="protein sequence ID" value="KAJ7690727.1"/>
    <property type="molecule type" value="Genomic_DNA"/>
</dbReference>
<evidence type="ECO:0000313" key="3">
    <source>
        <dbReference type="Proteomes" id="UP001221757"/>
    </source>
</evidence>
<sequence>MPRLLRFLLIPAFIFTIALVYFVSRNHYQIGNALSSATRPIWDKAEGPTDIVTHYYAEGLDINGSVCALHGWKERLGSRFKVIDAILMSTELDLLEIRMNELDPVVDRFYIIESNATFTGLPKETSFALNRQRFAKFQKKISYRLVPGYPLEPGQTAFDQEANTRDQMTKLIRSHMAEFLPETQSLVIMSDIDEIPSAHTIELLRTCDFGQSIHLQLRNYVYSFEWLVGFTSWRASVHRWDRDTFYRHSQSSNTILADAGWHCSYCFRTIPEYITKMRGFSHADRIGGRLDLLDPKRIQDTICRGKDIFGMLPEAYNYVDLFSKLSLESATTAVGLPLFLIENAERFKFLLPGGCQR</sequence>
<feature type="transmembrane region" description="Helical" evidence="1">
    <location>
        <begin position="7"/>
        <end position="24"/>
    </location>
</feature>
<proteinExistence type="predicted"/>
<keyword evidence="1" id="KW-1133">Transmembrane helix</keyword>
<protein>
    <submittedName>
        <fullName evidence="2">Glycosyltransferase family 17 protein</fullName>
    </submittedName>
</protein>
<gene>
    <name evidence="2" type="ORF">B0H17DRAFT_1064648</name>
</gene>
<evidence type="ECO:0000256" key="1">
    <source>
        <dbReference type="SAM" id="Phobius"/>
    </source>
</evidence>
<dbReference type="GO" id="GO:0016020">
    <property type="term" value="C:membrane"/>
    <property type="evidence" value="ECO:0007669"/>
    <property type="project" value="InterPro"/>
</dbReference>
<dbReference type="InterPro" id="IPR006813">
    <property type="entry name" value="Glyco_trans_17"/>
</dbReference>
<dbReference type="PANTHER" id="PTHR12224">
    <property type="entry name" value="BETA-1,4-MANNOSYL-GLYCOPROTEIN BETA-1,4-N-ACETYLGLUCOSAMINYL-TRANSFERASE"/>
    <property type="match status" value="1"/>
</dbReference>
<dbReference type="GO" id="GO:0003830">
    <property type="term" value="F:beta-1,4-mannosylglycoprotein 4-beta-N-acetylglucosaminyltransferase activity"/>
    <property type="evidence" value="ECO:0007669"/>
    <property type="project" value="InterPro"/>
</dbReference>
<reference evidence="2" key="1">
    <citation type="submission" date="2023-03" db="EMBL/GenBank/DDBJ databases">
        <title>Massive genome expansion in bonnet fungi (Mycena s.s.) driven by repeated elements and novel gene families across ecological guilds.</title>
        <authorList>
            <consortium name="Lawrence Berkeley National Laboratory"/>
            <person name="Harder C.B."/>
            <person name="Miyauchi S."/>
            <person name="Viragh M."/>
            <person name="Kuo A."/>
            <person name="Thoen E."/>
            <person name="Andreopoulos B."/>
            <person name="Lu D."/>
            <person name="Skrede I."/>
            <person name="Drula E."/>
            <person name="Henrissat B."/>
            <person name="Morin E."/>
            <person name="Kohler A."/>
            <person name="Barry K."/>
            <person name="LaButti K."/>
            <person name="Morin E."/>
            <person name="Salamov A."/>
            <person name="Lipzen A."/>
            <person name="Mereny Z."/>
            <person name="Hegedus B."/>
            <person name="Baldrian P."/>
            <person name="Stursova M."/>
            <person name="Weitz H."/>
            <person name="Taylor A."/>
            <person name="Grigoriev I.V."/>
            <person name="Nagy L.G."/>
            <person name="Martin F."/>
            <person name="Kauserud H."/>
        </authorList>
    </citation>
    <scope>NUCLEOTIDE SEQUENCE</scope>
    <source>
        <strain evidence="2">CBHHK067</strain>
    </source>
</reference>
<dbReference type="GO" id="GO:0006044">
    <property type="term" value="P:N-acetylglucosamine metabolic process"/>
    <property type="evidence" value="ECO:0007669"/>
    <property type="project" value="TreeGrafter"/>
</dbReference>
<name>A0AAD7GJD8_MYCRO</name>
<keyword evidence="3" id="KW-1185">Reference proteome</keyword>
<organism evidence="2 3">
    <name type="scientific">Mycena rosella</name>
    <name type="common">Pink bonnet</name>
    <name type="synonym">Agaricus rosellus</name>
    <dbReference type="NCBI Taxonomy" id="1033263"/>
    <lineage>
        <taxon>Eukaryota</taxon>
        <taxon>Fungi</taxon>
        <taxon>Dikarya</taxon>
        <taxon>Basidiomycota</taxon>
        <taxon>Agaricomycotina</taxon>
        <taxon>Agaricomycetes</taxon>
        <taxon>Agaricomycetidae</taxon>
        <taxon>Agaricales</taxon>
        <taxon>Marasmiineae</taxon>
        <taxon>Mycenaceae</taxon>
        <taxon>Mycena</taxon>
    </lineage>
</organism>